<protein>
    <submittedName>
        <fullName evidence="2">Nuclear control of ATPase protein 2-like</fullName>
    </submittedName>
</protein>
<evidence type="ECO:0000313" key="2">
    <source>
        <dbReference type="EMBL" id="KAF0772817.1"/>
    </source>
</evidence>
<dbReference type="Proteomes" id="UP000478052">
    <property type="component" value="Unassembled WGS sequence"/>
</dbReference>
<dbReference type="AlphaFoldDB" id="A0A6G0ZMW3"/>
<gene>
    <name evidence="2" type="ORF">FWK35_00003622</name>
</gene>
<dbReference type="EMBL" id="VUJU01000131">
    <property type="protein sequence ID" value="KAF0772817.1"/>
    <property type="molecule type" value="Genomic_DNA"/>
</dbReference>
<reference evidence="2 3" key="1">
    <citation type="submission" date="2019-08" db="EMBL/GenBank/DDBJ databases">
        <title>Whole genome of Aphis craccivora.</title>
        <authorList>
            <person name="Voronova N.V."/>
            <person name="Shulinski R.S."/>
            <person name="Bandarenka Y.V."/>
            <person name="Zhorov D.G."/>
            <person name="Warner D."/>
        </authorList>
    </citation>
    <scope>NUCLEOTIDE SEQUENCE [LARGE SCALE GENOMIC DNA]</scope>
    <source>
        <strain evidence="2">180601</strain>
        <tissue evidence="2">Whole Body</tissue>
    </source>
</reference>
<proteinExistence type="predicted"/>
<name>A0A6G0ZMW3_APHCR</name>
<accession>A0A6G0ZMW3</accession>
<sequence>MKSSLIIASVLLAGVALGVNAYRINSINNNHNNQDANHNEWLRFQQSEFSAESLNQEPNSFELQTTGSRFNFDNEQQQATFNKRIVSNNDNSESTFANRQYQNSQYDETHFGFNENQQQQQQQYQQQQYGNQNQATRDQFSGLAKKIADKVAAIHRIAINHNIADNINYLNGALEVARDSVRLTTNNFVSFYNTTMKNLDNGDLKYMYLNPEKDTCFAQYHFNQIEATGSFKSDVQDARSGYYTIVMNNVYSNLTTGFYDDKHSVVTSAKFQNADANIKTQDGSETQVFNTALQRFLGVLAKAVSGEVKMSARSTAFVQIKNEIRKPIYYQNQNTENTKLFDLVWQEDNVAMEMRNIGFGDSKLASATEQLFKSMTFQRKSQDSYTMRYDFALNNLEWISPLTIMSAGKRTTCPPTKFNVDKINVQVFFDKSSFDQQQSCDKIFVNADVRGLTFNLDNNLHSEVVSVIENKLERFIQHSLGSYIQTSLKQNVCNNNYYKY</sequence>
<feature type="chain" id="PRO_5026047800" evidence="1">
    <location>
        <begin position="22"/>
        <end position="500"/>
    </location>
</feature>
<evidence type="ECO:0000256" key="1">
    <source>
        <dbReference type="SAM" id="SignalP"/>
    </source>
</evidence>
<organism evidence="2 3">
    <name type="scientific">Aphis craccivora</name>
    <name type="common">Cowpea aphid</name>
    <dbReference type="NCBI Taxonomy" id="307492"/>
    <lineage>
        <taxon>Eukaryota</taxon>
        <taxon>Metazoa</taxon>
        <taxon>Ecdysozoa</taxon>
        <taxon>Arthropoda</taxon>
        <taxon>Hexapoda</taxon>
        <taxon>Insecta</taxon>
        <taxon>Pterygota</taxon>
        <taxon>Neoptera</taxon>
        <taxon>Paraneoptera</taxon>
        <taxon>Hemiptera</taxon>
        <taxon>Sternorrhyncha</taxon>
        <taxon>Aphidomorpha</taxon>
        <taxon>Aphidoidea</taxon>
        <taxon>Aphididae</taxon>
        <taxon>Aphidini</taxon>
        <taxon>Aphis</taxon>
        <taxon>Aphis</taxon>
    </lineage>
</organism>
<dbReference type="OrthoDB" id="6628053at2759"/>
<evidence type="ECO:0000313" key="3">
    <source>
        <dbReference type="Proteomes" id="UP000478052"/>
    </source>
</evidence>
<comment type="caution">
    <text evidence="2">The sequence shown here is derived from an EMBL/GenBank/DDBJ whole genome shotgun (WGS) entry which is preliminary data.</text>
</comment>
<keyword evidence="1" id="KW-0732">Signal</keyword>
<keyword evidence="3" id="KW-1185">Reference proteome</keyword>
<feature type="signal peptide" evidence="1">
    <location>
        <begin position="1"/>
        <end position="21"/>
    </location>
</feature>